<dbReference type="EMBL" id="LAZR01031817">
    <property type="protein sequence ID" value="KKL52655.1"/>
    <property type="molecule type" value="Genomic_DNA"/>
</dbReference>
<organism evidence="1">
    <name type="scientific">marine sediment metagenome</name>
    <dbReference type="NCBI Taxonomy" id="412755"/>
    <lineage>
        <taxon>unclassified sequences</taxon>
        <taxon>metagenomes</taxon>
        <taxon>ecological metagenomes</taxon>
    </lineage>
</organism>
<sequence>MRLSEIIVTDAVMCDLEVDDRDEAIGKLVRALA</sequence>
<proteinExistence type="predicted"/>
<evidence type="ECO:0000313" key="1">
    <source>
        <dbReference type="EMBL" id="KKL52655.1"/>
    </source>
</evidence>
<dbReference type="AlphaFoldDB" id="A0A0F9F5X4"/>
<comment type="caution">
    <text evidence="1">The sequence shown here is derived from an EMBL/GenBank/DDBJ whole genome shotgun (WGS) entry which is preliminary data.</text>
</comment>
<protein>
    <submittedName>
        <fullName evidence="1">Uncharacterized protein</fullName>
    </submittedName>
</protein>
<reference evidence="1" key="1">
    <citation type="journal article" date="2015" name="Nature">
        <title>Complex archaea that bridge the gap between prokaryotes and eukaryotes.</title>
        <authorList>
            <person name="Spang A."/>
            <person name="Saw J.H."/>
            <person name="Jorgensen S.L."/>
            <person name="Zaremba-Niedzwiedzka K."/>
            <person name="Martijn J."/>
            <person name="Lind A.E."/>
            <person name="van Eijk R."/>
            <person name="Schleper C."/>
            <person name="Guy L."/>
            <person name="Ettema T.J."/>
        </authorList>
    </citation>
    <scope>NUCLEOTIDE SEQUENCE</scope>
</reference>
<feature type="non-terminal residue" evidence="1">
    <location>
        <position position="33"/>
    </location>
</feature>
<accession>A0A0F9F5X4</accession>
<gene>
    <name evidence="1" type="ORF">LCGC14_2283340</name>
</gene>
<name>A0A0F9F5X4_9ZZZZ</name>